<dbReference type="PROSITE" id="PS00331">
    <property type="entry name" value="MALIC_ENZYMES"/>
    <property type="match status" value="1"/>
</dbReference>
<evidence type="ECO:0000256" key="1">
    <source>
        <dbReference type="ARBA" id="ARBA00023027"/>
    </source>
</evidence>
<dbReference type="SUPFAM" id="SSF53223">
    <property type="entry name" value="Aminoacid dehydrogenase-like, N-terminal domain"/>
    <property type="match status" value="1"/>
</dbReference>
<dbReference type="NCBIfam" id="NF010052">
    <property type="entry name" value="PRK13529.1"/>
    <property type="match status" value="1"/>
</dbReference>
<organism evidence="3">
    <name type="scientific">gut metagenome</name>
    <dbReference type="NCBI Taxonomy" id="749906"/>
    <lineage>
        <taxon>unclassified sequences</taxon>
        <taxon>metagenomes</taxon>
        <taxon>organismal metagenomes</taxon>
    </lineage>
</organism>
<comment type="caution">
    <text evidence="3">The sequence shown here is derived from an EMBL/GenBank/DDBJ whole genome shotgun (WGS) entry which is preliminary data.</text>
</comment>
<dbReference type="InterPro" id="IPR046346">
    <property type="entry name" value="Aminoacid_DH-like_N_sf"/>
</dbReference>
<dbReference type="AlphaFoldDB" id="J9GMG9"/>
<dbReference type="PANTHER" id="PTHR23406">
    <property type="entry name" value="MALIC ENZYME-RELATED"/>
    <property type="match status" value="1"/>
</dbReference>
<sequence>MTECKQNRGNAVLRNPLINHSAAFTQEERDRYGLRGLLPPAVTSMEDQVTRMRTILDRCPTSFDKFLILDSLHATDENLYFKLLIDHIDDYMPVVYTPTVGEVCQKFSHIYRHPRGAFISINDKGHVREIIENCPNEEVDVIVVTDGQRILGLGDLGVNGMGIPCGKLSLYTACAGIDPAKTLPVTIDVGTNTEAYRNDPLYLGLRQERVTGEAYDELIEEFMVEARRRWPNVLIQFEDFGNNHAFDLLDRYRDQCLCFNDDIQGTATVAVTGVYSALRVTGTETGGSDVFVYGRR</sequence>
<reference evidence="3" key="1">
    <citation type="journal article" date="2012" name="PLoS ONE">
        <title>Gene sets for utilization of primary and secondary nutrition supplies in the distal gut of endangered iberian lynx.</title>
        <authorList>
            <person name="Alcaide M."/>
            <person name="Messina E."/>
            <person name="Richter M."/>
            <person name="Bargiela R."/>
            <person name="Peplies J."/>
            <person name="Huws S.A."/>
            <person name="Newbold C.J."/>
            <person name="Golyshin P.N."/>
            <person name="Simon M.A."/>
            <person name="Lopez G."/>
            <person name="Yakimov M.M."/>
            <person name="Ferrer M."/>
        </authorList>
    </citation>
    <scope>NUCLEOTIDE SEQUENCE</scope>
</reference>
<keyword evidence="1" id="KW-0520">NAD</keyword>
<feature type="domain" description="Malic enzyme N-terminal" evidence="2">
    <location>
        <begin position="73"/>
        <end position="253"/>
    </location>
</feature>
<dbReference type="GO" id="GO:0006108">
    <property type="term" value="P:malate metabolic process"/>
    <property type="evidence" value="ECO:0007669"/>
    <property type="project" value="TreeGrafter"/>
</dbReference>
<proteinExistence type="predicted"/>
<accession>J9GMG9</accession>
<dbReference type="Gene3D" id="3.40.50.10380">
    <property type="entry name" value="Malic enzyme, N-terminal domain"/>
    <property type="match status" value="1"/>
</dbReference>
<dbReference type="PANTHER" id="PTHR23406:SF34">
    <property type="entry name" value="NAD-DEPENDENT MALIC ENZYME, MITOCHONDRIAL"/>
    <property type="match status" value="1"/>
</dbReference>
<dbReference type="PIRSF" id="PIRSF000106">
    <property type="entry name" value="ME"/>
    <property type="match status" value="1"/>
</dbReference>
<dbReference type="Gene3D" id="1.20.1370.30">
    <property type="match status" value="1"/>
</dbReference>
<dbReference type="InterPro" id="IPR037062">
    <property type="entry name" value="Malic_N_dom_sf"/>
</dbReference>
<dbReference type="GO" id="GO:0016616">
    <property type="term" value="F:oxidoreductase activity, acting on the CH-OH group of donors, NAD or NADP as acceptor"/>
    <property type="evidence" value="ECO:0007669"/>
    <property type="project" value="InterPro"/>
</dbReference>
<protein>
    <submittedName>
        <fullName evidence="3">NADP-dependent malic enzyme</fullName>
    </submittedName>
</protein>
<evidence type="ECO:0000259" key="2">
    <source>
        <dbReference type="SMART" id="SM01274"/>
    </source>
</evidence>
<dbReference type="Pfam" id="PF00390">
    <property type="entry name" value="malic"/>
    <property type="match status" value="1"/>
</dbReference>
<dbReference type="InterPro" id="IPR001891">
    <property type="entry name" value="Malic_OxRdtase"/>
</dbReference>
<dbReference type="InterPro" id="IPR015884">
    <property type="entry name" value="Malic_enzyme_CS"/>
</dbReference>
<dbReference type="EMBL" id="AMCI01000443">
    <property type="protein sequence ID" value="EJX09182.1"/>
    <property type="molecule type" value="Genomic_DNA"/>
</dbReference>
<gene>
    <name evidence="3" type="ORF">EVA_02710</name>
</gene>
<dbReference type="GO" id="GO:0004470">
    <property type="term" value="F:malic enzyme activity"/>
    <property type="evidence" value="ECO:0007669"/>
    <property type="project" value="InterPro"/>
</dbReference>
<dbReference type="InterPro" id="IPR012301">
    <property type="entry name" value="Malic_N_dom"/>
</dbReference>
<dbReference type="SMART" id="SM01274">
    <property type="entry name" value="malic"/>
    <property type="match status" value="1"/>
</dbReference>
<evidence type="ECO:0000313" key="3">
    <source>
        <dbReference type="EMBL" id="EJX09182.1"/>
    </source>
</evidence>
<dbReference type="PRINTS" id="PR00072">
    <property type="entry name" value="MALOXRDTASE"/>
</dbReference>
<name>J9GMG9_9ZZZZ</name>